<sequence length="191" mass="21990">MKKFITILLCMVLMVSVFATGCKEKESKEKNEKEKNTISQENDEQKEAKMIDYVLYLRHKEMPFLFDEAYSIKANDEKLKDKTVEEFVMNELMDCEGVGENINPIPKGTKLLSIEKNDKTVTINLSKEFSEGLTSDHNDTLLTLASIVNTMTIMPDNEKVQFMIEGEILDKMNGVDTNKPFEYMDAFYPDK</sequence>
<evidence type="ECO:0000313" key="4">
    <source>
        <dbReference type="Proteomes" id="UP000294919"/>
    </source>
</evidence>
<dbReference type="SMART" id="SM00909">
    <property type="entry name" value="Germane"/>
    <property type="match status" value="1"/>
</dbReference>
<reference evidence="3 4" key="1">
    <citation type="submission" date="2019-03" db="EMBL/GenBank/DDBJ databases">
        <title>Genomic Encyclopedia of Type Strains, Phase IV (KMG-IV): sequencing the most valuable type-strain genomes for metagenomic binning, comparative biology and taxonomic classification.</title>
        <authorList>
            <person name="Goeker M."/>
        </authorList>
    </citation>
    <scope>NUCLEOTIDE SEQUENCE [LARGE SCALE GENOMIC DNA]</scope>
    <source>
        <strain evidence="3 4">DSM 102940</strain>
    </source>
</reference>
<feature type="chain" id="PRO_5038511860" evidence="1">
    <location>
        <begin position="20"/>
        <end position="191"/>
    </location>
</feature>
<feature type="domain" description="GerMN" evidence="2">
    <location>
        <begin position="85"/>
        <end position="173"/>
    </location>
</feature>
<evidence type="ECO:0000256" key="1">
    <source>
        <dbReference type="SAM" id="SignalP"/>
    </source>
</evidence>
<comment type="caution">
    <text evidence="3">The sequence shown here is derived from an EMBL/GenBank/DDBJ whole genome shotgun (WGS) entry which is preliminary data.</text>
</comment>
<keyword evidence="1" id="KW-0732">Signal</keyword>
<dbReference type="Proteomes" id="UP000294919">
    <property type="component" value="Unassembled WGS sequence"/>
</dbReference>
<evidence type="ECO:0000259" key="2">
    <source>
        <dbReference type="SMART" id="SM00909"/>
    </source>
</evidence>
<dbReference type="RefSeq" id="WP_132245774.1">
    <property type="nucleotide sequence ID" value="NZ_SLWV01000015.1"/>
</dbReference>
<feature type="signal peptide" evidence="1">
    <location>
        <begin position="1"/>
        <end position="19"/>
    </location>
</feature>
<dbReference type="OrthoDB" id="1955078at2"/>
<gene>
    <name evidence="3" type="ORF">EV214_11515</name>
</gene>
<accession>A0A4R2KRK8</accession>
<evidence type="ECO:0000313" key="3">
    <source>
        <dbReference type="EMBL" id="TCO73626.1"/>
    </source>
</evidence>
<dbReference type="InterPro" id="IPR019606">
    <property type="entry name" value="GerMN"/>
</dbReference>
<protein>
    <submittedName>
        <fullName evidence="3">Sporulation and spore germination protein</fullName>
    </submittedName>
</protein>
<keyword evidence="4" id="KW-1185">Reference proteome</keyword>
<name>A0A4R2KRK8_9FIRM</name>
<dbReference type="AlphaFoldDB" id="A0A4R2KRK8"/>
<dbReference type="Pfam" id="PF10646">
    <property type="entry name" value="Germane"/>
    <property type="match status" value="1"/>
</dbReference>
<proteinExistence type="predicted"/>
<dbReference type="PROSITE" id="PS51257">
    <property type="entry name" value="PROKAR_LIPOPROTEIN"/>
    <property type="match status" value="1"/>
</dbReference>
<dbReference type="EMBL" id="SLWV01000015">
    <property type="protein sequence ID" value="TCO73626.1"/>
    <property type="molecule type" value="Genomic_DNA"/>
</dbReference>
<organism evidence="3 4">
    <name type="scientific">Marinisporobacter balticus</name>
    <dbReference type="NCBI Taxonomy" id="2018667"/>
    <lineage>
        <taxon>Bacteria</taxon>
        <taxon>Bacillati</taxon>
        <taxon>Bacillota</taxon>
        <taxon>Clostridia</taxon>
        <taxon>Peptostreptococcales</taxon>
        <taxon>Thermotaleaceae</taxon>
        <taxon>Marinisporobacter</taxon>
    </lineage>
</organism>